<evidence type="ECO:0000313" key="5">
    <source>
        <dbReference type="EMBL" id="EGB10188.1"/>
    </source>
</evidence>
<dbReference type="Pfam" id="PF00544">
    <property type="entry name" value="Pectate_lyase_4"/>
    <property type="match status" value="1"/>
</dbReference>
<feature type="domain" description="Pectate lyase" evidence="4">
    <location>
        <begin position="158"/>
        <end position="386"/>
    </location>
</feature>
<evidence type="ECO:0000259" key="4">
    <source>
        <dbReference type="Pfam" id="PF00544"/>
    </source>
</evidence>
<feature type="compositionally biased region" description="Pro residues" evidence="2">
    <location>
        <begin position="866"/>
        <end position="888"/>
    </location>
</feature>
<dbReference type="PANTHER" id="PTHR12460:SF38">
    <property type="entry name" value="KINETOPLAST-ASSOCIATED PROTEIN-LIKE PROTEIN"/>
    <property type="match status" value="1"/>
</dbReference>
<dbReference type="PANTHER" id="PTHR12460">
    <property type="entry name" value="CYCLIN-DEPENDENT KINASE INHIBITOR-RELATED PROTEIN"/>
    <property type="match status" value="1"/>
</dbReference>
<feature type="compositionally biased region" description="Low complexity" evidence="2">
    <location>
        <begin position="464"/>
        <end position="496"/>
    </location>
</feature>
<dbReference type="AlphaFoldDB" id="F0Y330"/>
<evidence type="ECO:0000256" key="3">
    <source>
        <dbReference type="SAM" id="SignalP"/>
    </source>
</evidence>
<dbReference type="InterPro" id="IPR002022">
    <property type="entry name" value="Pec_lyase"/>
</dbReference>
<protein>
    <recommendedName>
        <fullName evidence="4">Pectate lyase domain-containing protein</fullName>
    </recommendedName>
</protein>
<dbReference type="KEGG" id="aaf:AURANDRAFT_71216"/>
<reference evidence="5 6" key="1">
    <citation type="journal article" date="2011" name="Proc. Natl. Acad. Sci. U.S.A.">
        <title>Niche of harmful alga Aureococcus anophagefferens revealed through ecogenomics.</title>
        <authorList>
            <person name="Gobler C.J."/>
            <person name="Berry D.L."/>
            <person name="Dyhrman S.T."/>
            <person name="Wilhelm S.W."/>
            <person name="Salamov A."/>
            <person name="Lobanov A.V."/>
            <person name="Zhang Y."/>
            <person name="Collier J.L."/>
            <person name="Wurch L.L."/>
            <person name="Kustka A.B."/>
            <person name="Dill B.D."/>
            <person name="Shah M."/>
            <person name="VerBerkmoes N.C."/>
            <person name="Kuo A."/>
            <person name="Terry A."/>
            <person name="Pangilinan J."/>
            <person name="Lindquist E.A."/>
            <person name="Lucas S."/>
            <person name="Paulsen I.T."/>
            <person name="Hattenrath-Lehmann T.K."/>
            <person name="Talmage S.C."/>
            <person name="Walker E.A."/>
            <person name="Koch F."/>
            <person name="Burson A.M."/>
            <person name="Marcoval M.A."/>
            <person name="Tang Y.Z."/>
            <person name="Lecleir G.R."/>
            <person name="Coyne K.J."/>
            <person name="Berg G.M."/>
            <person name="Bertrand E.M."/>
            <person name="Saito M.A."/>
            <person name="Gladyshev V.N."/>
            <person name="Grigoriev I.V."/>
        </authorList>
    </citation>
    <scope>NUCLEOTIDE SEQUENCE [LARGE SCALE GENOMIC DNA]</scope>
    <source>
        <strain evidence="6">CCMP 1984</strain>
    </source>
</reference>
<evidence type="ECO:0000313" key="6">
    <source>
        <dbReference type="Proteomes" id="UP000002729"/>
    </source>
</evidence>
<feature type="signal peptide" evidence="3">
    <location>
        <begin position="1"/>
        <end position="16"/>
    </location>
</feature>
<feature type="region of interest" description="Disordered" evidence="2">
    <location>
        <begin position="464"/>
        <end position="525"/>
    </location>
</feature>
<dbReference type="SUPFAM" id="SSF51126">
    <property type="entry name" value="Pectin lyase-like"/>
    <property type="match status" value="1"/>
</dbReference>
<keyword evidence="1" id="KW-0456">Lyase</keyword>
<dbReference type="GO" id="GO:0016829">
    <property type="term" value="F:lyase activity"/>
    <property type="evidence" value="ECO:0007669"/>
    <property type="project" value="UniProtKB-KW"/>
</dbReference>
<dbReference type="InParanoid" id="F0Y330"/>
<dbReference type="InterPro" id="IPR012334">
    <property type="entry name" value="Pectin_lyas_fold"/>
</dbReference>
<feature type="chain" id="PRO_5003264367" description="Pectate lyase domain-containing protein" evidence="3">
    <location>
        <begin position="17"/>
        <end position="1106"/>
    </location>
</feature>
<name>F0Y330_AURAN</name>
<sequence length="1106" mass="114825">MGRVPFFLVVVAAARADDAPRCADDPFWIAADAGGRRRTCGWVSRRPDAARCALADARGVAAFRSCCACAEVLAPVRKTATTLSITTTPEAVTCSGAGALFGRPGPKADPIAGCAVSESEARARYYPREWGTDDVVDVTLHRDGAVSTANPYGAVGFAAWATAGVVYGGSDGAEVDAYTAADLAAFLESDDALVIHVRADFAMPQVVLYDRSDKTVEGHRHTLRWSDDTDSKSMFVFWDCWNIVFRELRLEQGEADSPGADVFYLRGGHHFLFDKLTFDYEGCNTETCDESMHFQSPVTFVTVQRCLFDTYKQNMNIKHGSRLGNYGYDDKSARITFYENLFLNGNSREPKIDVGWVHLVNTLWIDEDAHSYYGIRAIAEGDVLPEVLVEGAYVENFDKIYYHEEGGLIAEDFCNVDEFSRDRASTPRAKADLSWCAPYDYYRMDPFDCHEIARVRANAGAVVGTTGAPSASPAPSAAPSRAPSYAPTAPPTRYAPSPGPSTYAPTGVAAPSRPPSAPPTVAAAPWHKRGAPSKDCAWVADYAPRCAVVGDDGSLAADACVSCGGSECGGRPFYDCADCPSHSALYYDDGLGYWFVGPNGCGSHTVAMYAVDGARSPDRVAVAWREWDGAGWAASDGAVTAVGPAPTRAPSASTPPSLAPSAAPSLSPRPSGLPTLLPAPSPTTAAPAPAPTTAAPSPAPSTAAPSAAPCGAVAVAGSDRSIHASRMGVYVSRGDACAGRPFYECLDCAGASALYYDDELNYWFVGPNGCGSLTVAMYVVDAARSPDLAAATWREWDGSGWSLSNATLSCLPAPTPAPSAAPTPAPSTAAPTLSVAPTSPAPSTAPSFGPSVLPAPLPTTAAPSAAPSPRPSAAPAPAPSAAPSPAPSVAPAGKPSRGCAYVAGKASRCSKEDADGVSAADACERACGRCDEPAACEDSASWYAKKAKKDCDYVAEQPEERCGKKGLDAIRAIVACPAACGACDDDCADSASWYSKKSKKDCAYVAADPGKRCSKQGQGSIRAEDACPAACGACDTPAPSSAAVDAACADSSSWTEAGRPSRGCAYVADKPSEKRCGKEDESGVLASAACAAACGACGPPPVSPFG</sequence>
<dbReference type="Gene3D" id="2.160.20.10">
    <property type="entry name" value="Single-stranded right-handed beta-helix, Pectin lyase-like"/>
    <property type="match status" value="1"/>
</dbReference>
<evidence type="ECO:0000256" key="2">
    <source>
        <dbReference type="SAM" id="MobiDB-lite"/>
    </source>
</evidence>
<organism evidence="6">
    <name type="scientific">Aureococcus anophagefferens</name>
    <name type="common">Harmful bloom alga</name>
    <dbReference type="NCBI Taxonomy" id="44056"/>
    <lineage>
        <taxon>Eukaryota</taxon>
        <taxon>Sar</taxon>
        <taxon>Stramenopiles</taxon>
        <taxon>Ochrophyta</taxon>
        <taxon>Pelagophyceae</taxon>
        <taxon>Pelagomonadales</taxon>
        <taxon>Pelagomonadaceae</taxon>
        <taxon>Aureococcus</taxon>
    </lineage>
</organism>
<gene>
    <name evidence="5" type="ORF">AURANDRAFT_71216</name>
</gene>
<dbReference type="GeneID" id="20228113"/>
<accession>F0Y330</accession>
<keyword evidence="6" id="KW-1185">Reference proteome</keyword>
<keyword evidence="3" id="KW-0732">Signal</keyword>
<dbReference type="RefSeq" id="XP_009035011.1">
    <property type="nucleotide sequence ID" value="XM_009036763.1"/>
</dbReference>
<feature type="compositionally biased region" description="Low complexity" evidence="2">
    <location>
        <begin position="826"/>
        <end position="865"/>
    </location>
</feature>
<dbReference type="InterPro" id="IPR011050">
    <property type="entry name" value="Pectin_lyase_fold/virulence"/>
</dbReference>
<feature type="region of interest" description="Disordered" evidence="2">
    <location>
        <begin position="641"/>
        <end position="703"/>
    </location>
</feature>
<dbReference type="EMBL" id="GL833124">
    <property type="protein sequence ID" value="EGB10188.1"/>
    <property type="molecule type" value="Genomic_DNA"/>
</dbReference>
<dbReference type="PRINTS" id="PR01217">
    <property type="entry name" value="PRICHEXTENSN"/>
</dbReference>
<feature type="compositionally biased region" description="Pro residues" evidence="2">
    <location>
        <begin position="815"/>
        <end position="825"/>
    </location>
</feature>
<feature type="region of interest" description="Disordered" evidence="2">
    <location>
        <begin position="815"/>
        <end position="889"/>
    </location>
</feature>
<evidence type="ECO:0000256" key="1">
    <source>
        <dbReference type="ARBA" id="ARBA00023239"/>
    </source>
</evidence>
<proteinExistence type="predicted"/>
<dbReference type="Proteomes" id="UP000002729">
    <property type="component" value="Unassembled WGS sequence"/>
</dbReference>